<comment type="caution">
    <text evidence="1">The sequence shown here is derived from an EMBL/GenBank/DDBJ whole genome shotgun (WGS) entry which is preliminary data.</text>
</comment>
<dbReference type="EMBL" id="JAANXD010000051">
    <property type="protein sequence ID" value="MBS1258162.1"/>
    <property type="molecule type" value="Genomic_DNA"/>
</dbReference>
<organism evidence="1 2">
    <name type="scientific">Candidatus Scalindua arabica</name>
    <dbReference type="NCBI Taxonomy" id="1127984"/>
    <lineage>
        <taxon>Bacteria</taxon>
        <taxon>Pseudomonadati</taxon>
        <taxon>Planctomycetota</taxon>
        <taxon>Candidatus Brocadiia</taxon>
        <taxon>Candidatus Brocadiales</taxon>
        <taxon>Candidatus Scalinduaceae</taxon>
        <taxon>Candidatus Scalindua</taxon>
    </lineage>
</organism>
<protein>
    <submittedName>
        <fullName evidence="1">Uncharacterized protein</fullName>
    </submittedName>
</protein>
<name>A0A941W226_9BACT</name>
<accession>A0A941W226</accession>
<proteinExistence type="predicted"/>
<evidence type="ECO:0000313" key="2">
    <source>
        <dbReference type="Proteomes" id="UP000722750"/>
    </source>
</evidence>
<dbReference type="AlphaFoldDB" id="A0A941W226"/>
<evidence type="ECO:0000313" key="1">
    <source>
        <dbReference type="EMBL" id="MBS1258162.1"/>
    </source>
</evidence>
<sequence>MNIKDLVLTKKNLHFEKGDIIFNEIANNKDFVNRILVTLARRLEETDLSFTLLFKLISKSSKP</sequence>
<dbReference type="Proteomes" id="UP000722750">
    <property type="component" value="Unassembled WGS sequence"/>
</dbReference>
<reference evidence="1" key="1">
    <citation type="journal article" date="2021" name="ISME J.">
        <title>Fine-scale metabolic discontinuity in a stratified prokaryote microbiome of a Red Sea deep halocline.</title>
        <authorList>
            <person name="Michoud G."/>
            <person name="Ngugi D.K."/>
            <person name="Barozzi A."/>
            <person name="Merlino G."/>
            <person name="Calleja M.L."/>
            <person name="Delgado-Huertas A."/>
            <person name="Moran X.A.G."/>
            <person name="Daffonchio D."/>
        </authorList>
    </citation>
    <scope>NUCLEOTIDE SEQUENCE</scope>
    <source>
        <strain evidence="1">SuakinDeep_MAG55_1</strain>
    </source>
</reference>
<gene>
    <name evidence="1" type="ORF">MAG551_01215</name>
</gene>